<dbReference type="Pfam" id="PF07690">
    <property type="entry name" value="MFS_1"/>
    <property type="match status" value="1"/>
</dbReference>
<dbReference type="Proteomes" id="UP000245974">
    <property type="component" value="Unassembled WGS sequence"/>
</dbReference>
<dbReference type="EMBL" id="OOGT01000248">
    <property type="protein sequence ID" value="SPL72269.1"/>
    <property type="molecule type" value="Genomic_DNA"/>
</dbReference>
<gene>
    <name evidence="8" type="ORF">KPC_3447</name>
</gene>
<dbReference type="PANTHER" id="PTHR23513:SF9">
    <property type="entry name" value="ENTEROBACTIN EXPORTER ENTS"/>
    <property type="match status" value="1"/>
</dbReference>
<evidence type="ECO:0000256" key="1">
    <source>
        <dbReference type="ARBA" id="ARBA00004651"/>
    </source>
</evidence>
<feature type="transmembrane region" description="Helical" evidence="7">
    <location>
        <begin position="319"/>
        <end position="338"/>
    </location>
</feature>
<feature type="transmembrane region" description="Helical" evidence="7">
    <location>
        <begin position="49"/>
        <end position="73"/>
    </location>
</feature>
<dbReference type="InterPro" id="IPR036259">
    <property type="entry name" value="MFS_trans_sf"/>
</dbReference>
<feature type="transmembrane region" description="Helical" evidence="7">
    <location>
        <begin position="180"/>
        <end position="201"/>
    </location>
</feature>
<dbReference type="RefSeq" id="WP_121975661.1">
    <property type="nucleotide sequence ID" value="NZ_OOGT01000248.1"/>
</dbReference>
<feature type="transmembrane region" description="Helical" evidence="7">
    <location>
        <begin position="230"/>
        <end position="255"/>
    </location>
</feature>
<evidence type="ECO:0000256" key="5">
    <source>
        <dbReference type="ARBA" id="ARBA00022989"/>
    </source>
</evidence>
<feature type="transmembrane region" description="Helical" evidence="7">
    <location>
        <begin position="376"/>
        <end position="401"/>
    </location>
</feature>
<comment type="subcellular location">
    <subcellularLocation>
        <location evidence="1">Cell membrane</location>
        <topology evidence="1">Multi-pass membrane protein</topology>
    </subcellularLocation>
</comment>
<feature type="transmembrane region" description="Helical" evidence="7">
    <location>
        <begin position="297"/>
        <end position="313"/>
    </location>
</feature>
<dbReference type="GO" id="GO:0022857">
    <property type="term" value="F:transmembrane transporter activity"/>
    <property type="evidence" value="ECO:0007669"/>
    <property type="project" value="InterPro"/>
</dbReference>
<proteinExistence type="predicted"/>
<evidence type="ECO:0000313" key="8">
    <source>
        <dbReference type="EMBL" id="SPL72269.1"/>
    </source>
</evidence>
<evidence type="ECO:0000313" key="9">
    <source>
        <dbReference type="Proteomes" id="UP000245974"/>
    </source>
</evidence>
<evidence type="ECO:0000256" key="4">
    <source>
        <dbReference type="ARBA" id="ARBA00022692"/>
    </source>
</evidence>
<keyword evidence="5 7" id="KW-1133">Transmembrane helix</keyword>
<feature type="transmembrane region" description="Helical" evidence="7">
    <location>
        <begin position="85"/>
        <end position="102"/>
    </location>
</feature>
<keyword evidence="6 7" id="KW-0472">Membrane</keyword>
<dbReference type="InParanoid" id="A0A2U3N3Y4"/>
<accession>A0A2U3N3Y4</accession>
<dbReference type="FunCoup" id="A0A2U3N3Y4">
    <property type="interactions" value="127"/>
</dbReference>
<dbReference type="PANTHER" id="PTHR23513">
    <property type="entry name" value="INTEGRAL MEMBRANE EFFLUX PROTEIN-RELATED"/>
    <property type="match status" value="1"/>
</dbReference>
<keyword evidence="2" id="KW-0813">Transport</keyword>
<evidence type="ECO:0000256" key="6">
    <source>
        <dbReference type="ARBA" id="ARBA00023136"/>
    </source>
</evidence>
<dbReference type="InterPro" id="IPR011701">
    <property type="entry name" value="MFS"/>
</dbReference>
<reference evidence="9" key="1">
    <citation type="submission" date="2018-03" db="EMBL/GenBank/DDBJ databases">
        <authorList>
            <person name="Blom J."/>
        </authorList>
    </citation>
    <scope>NUCLEOTIDE SEQUENCE [LARGE SCALE GENOMIC DNA]</scope>
    <source>
        <strain evidence="9">KPC-SM-21</strain>
    </source>
</reference>
<protein>
    <submittedName>
        <fullName evidence="8">Enterobactin exporter EntS</fullName>
    </submittedName>
</protein>
<name>A0A2U3N3Y4_9GAMM</name>
<dbReference type="SUPFAM" id="SSF103473">
    <property type="entry name" value="MFS general substrate transporter"/>
    <property type="match status" value="1"/>
</dbReference>
<feature type="transmembrane region" description="Helical" evidence="7">
    <location>
        <begin position="108"/>
        <end position="132"/>
    </location>
</feature>
<keyword evidence="4 7" id="KW-0812">Transmembrane</keyword>
<dbReference type="Gene3D" id="1.20.1250.20">
    <property type="entry name" value="MFS general substrate transporter like domains"/>
    <property type="match status" value="1"/>
</dbReference>
<evidence type="ECO:0000256" key="7">
    <source>
        <dbReference type="SAM" id="Phobius"/>
    </source>
</evidence>
<feature type="transmembrane region" description="Helical" evidence="7">
    <location>
        <begin position="267"/>
        <end position="285"/>
    </location>
</feature>
<feature type="transmembrane region" description="Helical" evidence="7">
    <location>
        <begin position="20"/>
        <end position="43"/>
    </location>
</feature>
<dbReference type="GO" id="GO:0005886">
    <property type="term" value="C:plasma membrane"/>
    <property type="evidence" value="ECO:0007669"/>
    <property type="project" value="UniProtKB-SubCell"/>
</dbReference>
<organism evidence="8 9">
    <name type="scientific">Acinetobacter stercoris</name>
    <dbReference type="NCBI Taxonomy" id="2126983"/>
    <lineage>
        <taxon>Bacteria</taxon>
        <taxon>Pseudomonadati</taxon>
        <taxon>Pseudomonadota</taxon>
        <taxon>Gammaproteobacteria</taxon>
        <taxon>Moraxellales</taxon>
        <taxon>Moraxellaceae</taxon>
        <taxon>Acinetobacter</taxon>
    </lineage>
</organism>
<evidence type="ECO:0000256" key="2">
    <source>
        <dbReference type="ARBA" id="ARBA00022448"/>
    </source>
</evidence>
<dbReference type="AlphaFoldDB" id="A0A2U3N3Y4"/>
<evidence type="ECO:0000256" key="3">
    <source>
        <dbReference type="ARBA" id="ARBA00022475"/>
    </source>
</evidence>
<dbReference type="OrthoDB" id="7283966at2"/>
<sequence>MSFFSSSSFDVFRFRDFAILSLNQLCLIFAILILEITIGYTLYQISKNPLTLGFIALAELCPFILLSFFGGYFADHFNKQTILKWGFSLCCPIPLLFIFLFWCRQQQYIDYSLFLAGIYVLIFFLGILRGIYSPSFNALRAFVVPEKYYSSANTWTAFFWQIGAIVAPMLAGLLLEVCGLYLTLLLSFALYFLGSIVLVFLQNRKFPSIPQQHVVQSLKEAWLFIFEKRIIFWSVLLDLSSVLFGGVLALLTIFAQDIFKTGAQGLGLLRAAPAIGTCLMMLYLIKHPPIFHIWRNMLLAIGGFSICTILFALSRQLWVSVLLLVLMGAFDSISMIIRQTLFQSIPPKNLLGRISALNGILVTSGNQLGALQSSLFTRWLGIIPATLISGCFCLGITLYSFSRTRDLFDYRLNKENQSFSKIRNPACQHNHTVK</sequence>
<keyword evidence="9" id="KW-1185">Reference proteome</keyword>
<dbReference type="CDD" id="cd06173">
    <property type="entry name" value="MFS_MefA_like"/>
    <property type="match status" value="1"/>
</dbReference>
<feature type="transmembrane region" description="Helical" evidence="7">
    <location>
        <begin position="152"/>
        <end position="174"/>
    </location>
</feature>
<keyword evidence="3" id="KW-1003">Cell membrane</keyword>